<dbReference type="Pfam" id="PF00014">
    <property type="entry name" value="Kunitz_BPTI"/>
    <property type="match status" value="1"/>
</dbReference>
<dbReference type="InterPro" id="IPR002223">
    <property type="entry name" value="Kunitz_BPTI"/>
</dbReference>
<dbReference type="SUPFAM" id="SSF57362">
    <property type="entry name" value="BPTI-like"/>
    <property type="match status" value="1"/>
</dbReference>
<dbReference type="CDD" id="cd00109">
    <property type="entry name" value="Kunitz-type"/>
    <property type="match status" value="1"/>
</dbReference>
<evidence type="ECO:0000256" key="1">
    <source>
        <dbReference type="ARBA" id="ARBA00004613"/>
    </source>
</evidence>
<keyword evidence="2" id="KW-0964">Secreted</keyword>
<comment type="subcellular location">
    <subcellularLocation>
        <location evidence="1">Secreted</location>
    </subcellularLocation>
</comment>
<gene>
    <name evidence="8" type="ORF">MCOS_LOCUS7338</name>
</gene>
<dbReference type="GO" id="GO:0005615">
    <property type="term" value="C:extracellular space"/>
    <property type="evidence" value="ECO:0007669"/>
    <property type="project" value="TreeGrafter"/>
</dbReference>
<organism evidence="10">
    <name type="scientific">Mesocestoides corti</name>
    <name type="common">Flatworm</name>
    <dbReference type="NCBI Taxonomy" id="53468"/>
    <lineage>
        <taxon>Eukaryota</taxon>
        <taxon>Metazoa</taxon>
        <taxon>Spiralia</taxon>
        <taxon>Lophotrochozoa</taxon>
        <taxon>Platyhelminthes</taxon>
        <taxon>Cestoda</taxon>
        <taxon>Eucestoda</taxon>
        <taxon>Cyclophyllidea</taxon>
        <taxon>Mesocestoididae</taxon>
        <taxon>Mesocestoides</taxon>
    </lineage>
</organism>
<dbReference type="Gene3D" id="4.10.410.10">
    <property type="entry name" value="Pancreatic trypsin inhibitor Kunitz domain"/>
    <property type="match status" value="1"/>
</dbReference>
<dbReference type="FunFam" id="4.10.410.10:FF:000020">
    <property type="entry name" value="Collagen, type VI, alpha 3"/>
    <property type="match status" value="1"/>
</dbReference>
<evidence type="ECO:0000313" key="8">
    <source>
        <dbReference type="EMBL" id="VDD81335.1"/>
    </source>
</evidence>
<dbReference type="AlphaFoldDB" id="A0A158QV67"/>
<evidence type="ECO:0000313" key="10">
    <source>
        <dbReference type="WBParaSite" id="MCOS_0000733701-mRNA-1"/>
    </source>
</evidence>
<dbReference type="InterPro" id="IPR036880">
    <property type="entry name" value="Kunitz_BPTI_sf"/>
</dbReference>
<keyword evidence="3" id="KW-0646">Protease inhibitor</keyword>
<keyword evidence="6" id="KW-0732">Signal</keyword>
<reference evidence="8 9" key="2">
    <citation type="submission" date="2018-10" db="EMBL/GenBank/DDBJ databases">
        <authorList>
            <consortium name="Pathogen Informatics"/>
        </authorList>
    </citation>
    <scope>NUCLEOTIDE SEQUENCE [LARGE SCALE GENOMIC DNA]</scope>
</reference>
<evidence type="ECO:0000256" key="5">
    <source>
        <dbReference type="ARBA" id="ARBA00023157"/>
    </source>
</evidence>
<dbReference type="InterPro" id="IPR050098">
    <property type="entry name" value="TFPI/VKTCI-like"/>
</dbReference>
<keyword evidence="4" id="KW-0722">Serine protease inhibitor</keyword>
<dbReference type="SMART" id="SM00131">
    <property type="entry name" value="KU"/>
    <property type="match status" value="1"/>
</dbReference>
<dbReference type="STRING" id="53468.A0A158QV67"/>
<evidence type="ECO:0000259" key="7">
    <source>
        <dbReference type="PROSITE" id="PS50279"/>
    </source>
</evidence>
<feature type="domain" description="BPTI/Kunitz inhibitor" evidence="7">
    <location>
        <begin position="23"/>
        <end position="73"/>
    </location>
</feature>
<evidence type="ECO:0000256" key="4">
    <source>
        <dbReference type="ARBA" id="ARBA00022900"/>
    </source>
</evidence>
<feature type="signal peptide" evidence="6">
    <location>
        <begin position="1"/>
        <end position="17"/>
    </location>
</feature>
<keyword evidence="5" id="KW-1015">Disulfide bond</keyword>
<protein>
    <submittedName>
        <fullName evidence="10">BPTI/Kunitz inhibitor domain-containing protein</fullName>
    </submittedName>
</protein>
<evidence type="ECO:0000313" key="9">
    <source>
        <dbReference type="Proteomes" id="UP000267029"/>
    </source>
</evidence>
<dbReference type="PANTHER" id="PTHR10083:SF381">
    <property type="entry name" value="BPTI_KUNITZ INHIBITOR DOMAIN-CONTAINING PROTEIN"/>
    <property type="match status" value="1"/>
</dbReference>
<evidence type="ECO:0000256" key="3">
    <source>
        <dbReference type="ARBA" id="ARBA00022690"/>
    </source>
</evidence>
<accession>A0A158QV67</accession>
<sequence>MLLLLIAFSFVVAFCQGERHPICFEPKDPGPCRAYVRNYYYDYRTNSCLPFYYGGCGGTHNRFFTWKACLQVCSERDTDWVLKKRPNYSWEGFDEERK</sequence>
<dbReference type="WBParaSite" id="MCOS_0000733701-mRNA-1">
    <property type="protein sequence ID" value="MCOS_0000733701-mRNA-1"/>
    <property type="gene ID" value="MCOS_0000733701"/>
</dbReference>
<dbReference type="InterPro" id="IPR020901">
    <property type="entry name" value="Prtase_inh_Kunz-CS"/>
</dbReference>
<dbReference type="PRINTS" id="PR00759">
    <property type="entry name" value="BASICPTASE"/>
</dbReference>
<evidence type="ECO:0000256" key="2">
    <source>
        <dbReference type="ARBA" id="ARBA00022525"/>
    </source>
</evidence>
<dbReference type="PANTHER" id="PTHR10083">
    <property type="entry name" value="KUNITZ-TYPE PROTEASE INHIBITOR-RELATED"/>
    <property type="match status" value="1"/>
</dbReference>
<reference evidence="10" key="1">
    <citation type="submission" date="2016-04" db="UniProtKB">
        <authorList>
            <consortium name="WormBaseParasite"/>
        </authorList>
    </citation>
    <scope>IDENTIFICATION</scope>
</reference>
<dbReference type="OrthoDB" id="4473401at2759"/>
<feature type="chain" id="PRO_5043135599" evidence="6">
    <location>
        <begin position="18"/>
        <end position="98"/>
    </location>
</feature>
<evidence type="ECO:0000256" key="6">
    <source>
        <dbReference type="SAM" id="SignalP"/>
    </source>
</evidence>
<dbReference type="GO" id="GO:0004867">
    <property type="term" value="F:serine-type endopeptidase inhibitor activity"/>
    <property type="evidence" value="ECO:0007669"/>
    <property type="project" value="UniProtKB-KW"/>
</dbReference>
<dbReference type="PROSITE" id="PS50279">
    <property type="entry name" value="BPTI_KUNITZ_2"/>
    <property type="match status" value="1"/>
</dbReference>
<dbReference type="Proteomes" id="UP000267029">
    <property type="component" value="Unassembled WGS sequence"/>
</dbReference>
<dbReference type="EMBL" id="UXSR01005354">
    <property type="protein sequence ID" value="VDD81335.1"/>
    <property type="molecule type" value="Genomic_DNA"/>
</dbReference>
<proteinExistence type="predicted"/>
<name>A0A158QV67_MESCO</name>
<dbReference type="PROSITE" id="PS00280">
    <property type="entry name" value="BPTI_KUNITZ_1"/>
    <property type="match status" value="1"/>
</dbReference>
<keyword evidence="9" id="KW-1185">Reference proteome</keyword>